<reference evidence="2" key="1">
    <citation type="journal article" date="2014" name="Front. Microbiol.">
        <title>High frequency of phylogenetically diverse reductive dehalogenase-homologous genes in deep subseafloor sedimentary metagenomes.</title>
        <authorList>
            <person name="Kawai M."/>
            <person name="Futagami T."/>
            <person name="Toyoda A."/>
            <person name="Takaki Y."/>
            <person name="Nishi S."/>
            <person name="Hori S."/>
            <person name="Arai W."/>
            <person name="Tsubouchi T."/>
            <person name="Morono Y."/>
            <person name="Uchiyama I."/>
            <person name="Ito T."/>
            <person name="Fujiyama A."/>
            <person name="Inagaki F."/>
            <person name="Takami H."/>
        </authorList>
    </citation>
    <scope>NUCLEOTIDE SEQUENCE</scope>
    <source>
        <strain evidence="2">Expedition CK06-06</strain>
    </source>
</reference>
<accession>X1EWU4</accession>
<dbReference type="AlphaFoldDB" id="X1EWU4"/>
<dbReference type="EMBL" id="BARU01000778">
    <property type="protein sequence ID" value="GAH24790.1"/>
    <property type="molecule type" value="Genomic_DNA"/>
</dbReference>
<comment type="caution">
    <text evidence="2">The sequence shown here is derived from an EMBL/GenBank/DDBJ whole genome shotgun (WGS) entry which is preliminary data.</text>
</comment>
<name>X1EWU4_9ZZZZ</name>
<evidence type="ECO:0000313" key="2">
    <source>
        <dbReference type="EMBL" id="GAH24790.1"/>
    </source>
</evidence>
<keyword evidence="1" id="KW-0175">Coiled coil</keyword>
<gene>
    <name evidence="2" type="ORF">S03H2_02356</name>
</gene>
<organism evidence="2">
    <name type="scientific">marine sediment metagenome</name>
    <dbReference type="NCBI Taxonomy" id="412755"/>
    <lineage>
        <taxon>unclassified sequences</taxon>
        <taxon>metagenomes</taxon>
        <taxon>ecological metagenomes</taxon>
    </lineage>
</organism>
<evidence type="ECO:0000256" key="1">
    <source>
        <dbReference type="SAM" id="Coils"/>
    </source>
</evidence>
<protein>
    <submittedName>
        <fullName evidence="2">Uncharacterized protein</fullName>
    </submittedName>
</protein>
<sequence>MKEMKASREKWWSEIDSEEKTARLRHRVKELESSLGELRNQLRKLLKHQHGDKGLLIPLDTYSGESERAYARGKTNDDVYF</sequence>
<proteinExistence type="predicted"/>
<feature type="coiled-coil region" evidence="1">
    <location>
        <begin position="21"/>
        <end position="48"/>
    </location>
</feature>